<proteinExistence type="predicted"/>
<dbReference type="AlphaFoldDB" id="A0A6G0X821"/>
<comment type="subcellular location">
    <subcellularLocation>
        <location evidence="1">Membrane</location>
        <topology evidence="1">Multi-pass membrane protein</topology>
    </subcellularLocation>
</comment>
<keyword evidence="9" id="KW-0406">Ion transport</keyword>
<dbReference type="InterPro" id="IPR003938">
    <property type="entry name" value="K_chnl_volt-dep_EAG/ELK/ERG"/>
</dbReference>
<evidence type="ECO:0000256" key="5">
    <source>
        <dbReference type="ARBA" id="ARBA00022826"/>
    </source>
</evidence>
<keyword evidence="8 12" id="KW-1133">Transmembrane helix</keyword>
<keyword evidence="7" id="KW-0630">Potassium</keyword>
<feature type="transmembrane region" description="Helical" evidence="12">
    <location>
        <begin position="649"/>
        <end position="670"/>
    </location>
</feature>
<dbReference type="CDD" id="cd00038">
    <property type="entry name" value="CAP_ED"/>
    <property type="match status" value="2"/>
</dbReference>
<feature type="transmembrane region" description="Helical" evidence="12">
    <location>
        <begin position="260"/>
        <end position="282"/>
    </location>
</feature>
<keyword evidence="6" id="KW-0851">Voltage-gated channel</keyword>
<dbReference type="GO" id="GO:0005249">
    <property type="term" value="F:voltage-gated potassium channel activity"/>
    <property type="evidence" value="ECO:0007669"/>
    <property type="project" value="InterPro"/>
</dbReference>
<dbReference type="PANTHER" id="PTHR10217:SF435">
    <property type="entry name" value="POTASSIUM VOLTAGE-GATED CHANNEL PROTEIN EAG"/>
    <property type="match status" value="1"/>
</dbReference>
<evidence type="ECO:0000256" key="1">
    <source>
        <dbReference type="ARBA" id="ARBA00004141"/>
    </source>
</evidence>
<evidence type="ECO:0000313" key="14">
    <source>
        <dbReference type="EMBL" id="KAF0736191.1"/>
    </source>
</evidence>
<dbReference type="PANTHER" id="PTHR10217">
    <property type="entry name" value="VOLTAGE AND LIGAND GATED POTASSIUM CHANNEL"/>
    <property type="match status" value="1"/>
</dbReference>
<evidence type="ECO:0000256" key="10">
    <source>
        <dbReference type="ARBA" id="ARBA00023136"/>
    </source>
</evidence>
<dbReference type="GO" id="GO:0005886">
    <property type="term" value="C:plasma membrane"/>
    <property type="evidence" value="ECO:0007669"/>
    <property type="project" value="TreeGrafter"/>
</dbReference>
<dbReference type="InterPro" id="IPR050818">
    <property type="entry name" value="KCNH_animal-type"/>
</dbReference>
<dbReference type="InterPro" id="IPR018490">
    <property type="entry name" value="cNMP-bd_dom_sf"/>
</dbReference>
<keyword evidence="3" id="KW-0633">Potassium transport</keyword>
<evidence type="ECO:0000256" key="9">
    <source>
        <dbReference type="ARBA" id="ARBA00023065"/>
    </source>
</evidence>
<keyword evidence="2" id="KW-0813">Transport</keyword>
<feature type="transmembrane region" description="Helical" evidence="12">
    <location>
        <begin position="214"/>
        <end position="239"/>
    </location>
</feature>
<feature type="transmembrane region" description="Helical" evidence="12">
    <location>
        <begin position="294"/>
        <end position="318"/>
    </location>
</feature>
<gene>
    <name evidence="14" type="ORF">Ae201684_007214</name>
</gene>
<dbReference type="Gene3D" id="1.10.287.70">
    <property type="match status" value="2"/>
</dbReference>
<evidence type="ECO:0000256" key="12">
    <source>
        <dbReference type="SAM" id="Phobius"/>
    </source>
</evidence>
<keyword evidence="15" id="KW-1185">Reference proteome</keyword>
<dbReference type="GO" id="GO:0042391">
    <property type="term" value="P:regulation of membrane potential"/>
    <property type="evidence" value="ECO:0007669"/>
    <property type="project" value="TreeGrafter"/>
</dbReference>
<feature type="domain" description="Cyclic nucleotide-binding" evidence="13">
    <location>
        <begin position="399"/>
        <end position="504"/>
    </location>
</feature>
<dbReference type="GO" id="GO:0034702">
    <property type="term" value="C:monoatomic ion channel complex"/>
    <property type="evidence" value="ECO:0007669"/>
    <property type="project" value="UniProtKB-KW"/>
</dbReference>
<evidence type="ECO:0000256" key="6">
    <source>
        <dbReference type="ARBA" id="ARBA00022882"/>
    </source>
</evidence>
<sequence length="1128" mass="128269">MATEAIAASVLQDDASCSLNASMPSMEEAQELPTKSFWRKICRWPLSCRRRRDANARPQFMVDPHSDLKIRWDLALALCVLYTTCAVPVRISFGVDASGFMAVFEAFIDLCFLLDIVLSFRCGLVDPASGLVYYNSREIARSYMRGWFVIDLASTIPFESIVNFISPSASTAELQSTKILRGLRLMRLLKLVRIRKINAMIAQFEEKVFANQSVIALVKILLFLLFLAHLVACIWFYVGRINTYSWASVMGYLSPDDRKYLLSLQYLSSLYWAIVTMTTVGYGDITPKTKVELILAMFVMVIGVSMFGYIIGNITSLVDNLNARGRMHSERMTMLKEYIIVRRLPKHTGKRMLDHFEYYYRQRSVFDEATVLNNLPPALRSDVVHHVFQNAFISTIHGFLDGFHDELVTDLVVALQPFYCIKDEAAYCQNDLATHVFFLTKGSMTIVKSYANESIALATIHAGDYFGEVELYHPIYGQGKRIASAVAKTYCQASFISRQTIDSIGQTWPGLTERLHQSAITKAISMAQVASLDAYNPKPTLHALKPSSVVLLAKVTPINSRQSEFDRSIKPPTATDANESELAVELPPVAPSQPSLTEKQLAHLHYVLHPQDTFVVNWQMTVATAILYSSIMVPYRIGFDVDPVGEGYYLDWFVDVLFGLDICLTFRIAYHNVDRRLVYKSLPIAKRYFQRWFFVDLISTMPFDMINSYFHTSSAEWLQSAKFLRIFRVARLFKLIRLLKIGKVFKRVRDSIQLSPWTERLLKLSTIMVVFGHWCACIFHWIMLFEEEYGLDTWCTNYFFPYDDDPVACSLRVPTEDRYVASIYWAFTTMTTVGYGDISPHKFAIPELAFAVVCLMVNSTVFAYVVSGIINVISNYDPSDRQYRGQMNAMKDYIRDTGLTTRLSNNVKRQYDFALNQTCLFPEEQIFNQLKPCMRYDIAQIVATRLLSSIDLVAALETTYKGTTLYRGFRLTLLTVGFVSYALFRLKPQIVQHSERICQSGSPGSDMCFLVEGQCEQINAERVRLLENGQYFEAYALLAPRDENYRRASTVIAFSPSCQLYTLSVADFTALCDICPSIASTMVLELGQTILDDDSDSLNPDQIAHVQMSINNAKEKQREAPHDSVDNI</sequence>
<feature type="transmembrane region" description="Helical" evidence="12">
    <location>
        <begin position="614"/>
        <end position="637"/>
    </location>
</feature>
<keyword evidence="4 12" id="KW-0812">Transmembrane</keyword>
<protein>
    <recommendedName>
        <fullName evidence="13">Cyclic nucleotide-binding domain-containing protein</fullName>
    </recommendedName>
</protein>
<dbReference type="Proteomes" id="UP000481153">
    <property type="component" value="Unassembled WGS sequence"/>
</dbReference>
<keyword evidence="10 12" id="KW-0472">Membrane</keyword>
<feature type="transmembrane region" description="Helical" evidence="12">
    <location>
        <begin position="848"/>
        <end position="873"/>
    </location>
</feature>
<name>A0A6G0X821_9STRA</name>
<evidence type="ECO:0000256" key="11">
    <source>
        <dbReference type="ARBA" id="ARBA00023303"/>
    </source>
</evidence>
<accession>A0A6G0X821</accession>
<dbReference type="Pfam" id="PF00027">
    <property type="entry name" value="cNMP_binding"/>
    <property type="match status" value="1"/>
</dbReference>
<keyword evidence="5" id="KW-0631">Potassium channel</keyword>
<feature type="domain" description="Cyclic nucleotide-binding" evidence="13">
    <location>
        <begin position="986"/>
        <end position="1071"/>
    </location>
</feature>
<evidence type="ECO:0000259" key="13">
    <source>
        <dbReference type="PROSITE" id="PS50042"/>
    </source>
</evidence>
<evidence type="ECO:0000313" key="15">
    <source>
        <dbReference type="Proteomes" id="UP000481153"/>
    </source>
</evidence>
<evidence type="ECO:0000256" key="3">
    <source>
        <dbReference type="ARBA" id="ARBA00022538"/>
    </source>
</evidence>
<dbReference type="PRINTS" id="PR01463">
    <property type="entry name" value="EAGCHANLFMLY"/>
</dbReference>
<comment type="caution">
    <text evidence="14">The sequence shown here is derived from an EMBL/GenBank/DDBJ whole genome shotgun (WGS) entry which is preliminary data.</text>
</comment>
<dbReference type="Gene3D" id="2.60.120.10">
    <property type="entry name" value="Jelly Rolls"/>
    <property type="match status" value="2"/>
</dbReference>
<dbReference type="FunFam" id="1.10.287.70:FF:000123">
    <property type="entry name" value="Potassium channel KAT3"/>
    <property type="match status" value="2"/>
</dbReference>
<evidence type="ECO:0000256" key="7">
    <source>
        <dbReference type="ARBA" id="ARBA00022958"/>
    </source>
</evidence>
<dbReference type="SUPFAM" id="SSF81324">
    <property type="entry name" value="Voltage-gated potassium channels"/>
    <property type="match status" value="2"/>
</dbReference>
<dbReference type="Gene3D" id="1.10.287.630">
    <property type="entry name" value="Helix hairpin bin"/>
    <property type="match status" value="2"/>
</dbReference>
<keyword evidence="11" id="KW-0407">Ion channel</keyword>
<dbReference type="InterPro" id="IPR005821">
    <property type="entry name" value="Ion_trans_dom"/>
</dbReference>
<evidence type="ECO:0000256" key="2">
    <source>
        <dbReference type="ARBA" id="ARBA00022448"/>
    </source>
</evidence>
<evidence type="ECO:0000256" key="4">
    <source>
        <dbReference type="ARBA" id="ARBA00022692"/>
    </source>
</evidence>
<feature type="transmembrane region" description="Helical" evidence="12">
    <location>
        <begin position="761"/>
        <end position="783"/>
    </location>
</feature>
<dbReference type="Pfam" id="PF00520">
    <property type="entry name" value="Ion_trans"/>
    <property type="match status" value="2"/>
</dbReference>
<organism evidence="14 15">
    <name type="scientific">Aphanomyces euteiches</name>
    <dbReference type="NCBI Taxonomy" id="100861"/>
    <lineage>
        <taxon>Eukaryota</taxon>
        <taxon>Sar</taxon>
        <taxon>Stramenopiles</taxon>
        <taxon>Oomycota</taxon>
        <taxon>Saprolegniomycetes</taxon>
        <taxon>Saprolegniales</taxon>
        <taxon>Verrucalvaceae</taxon>
        <taxon>Aphanomyces</taxon>
    </lineage>
</organism>
<reference evidence="14 15" key="1">
    <citation type="submission" date="2019-07" db="EMBL/GenBank/DDBJ databases">
        <title>Genomics analysis of Aphanomyces spp. identifies a new class of oomycete effector associated with host adaptation.</title>
        <authorList>
            <person name="Gaulin E."/>
        </authorList>
    </citation>
    <scope>NUCLEOTIDE SEQUENCE [LARGE SCALE GENOMIC DNA]</scope>
    <source>
        <strain evidence="14 15">ATCC 201684</strain>
    </source>
</reference>
<dbReference type="PROSITE" id="PS50042">
    <property type="entry name" value="CNMP_BINDING_3"/>
    <property type="match status" value="2"/>
</dbReference>
<dbReference type="VEuPathDB" id="FungiDB:AeMF1_004477"/>
<dbReference type="InterPro" id="IPR014710">
    <property type="entry name" value="RmlC-like_jellyroll"/>
</dbReference>
<dbReference type="InterPro" id="IPR000595">
    <property type="entry name" value="cNMP-bd_dom"/>
</dbReference>
<evidence type="ECO:0000256" key="8">
    <source>
        <dbReference type="ARBA" id="ARBA00022989"/>
    </source>
</evidence>
<dbReference type="SUPFAM" id="SSF51206">
    <property type="entry name" value="cAMP-binding domain-like"/>
    <property type="match status" value="2"/>
</dbReference>
<dbReference type="SMART" id="SM00100">
    <property type="entry name" value="cNMP"/>
    <property type="match status" value="2"/>
</dbReference>
<dbReference type="EMBL" id="VJMJ01000089">
    <property type="protein sequence ID" value="KAF0736191.1"/>
    <property type="molecule type" value="Genomic_DNA"/>
</dbReference>